<keyword evidence="1" id="KW-0812">Transmembrane</keyword>
<dbReference type="Proteomes" id="UP000319449">
    <property type="component" value="Unassembled WGS sequence"/>
</dbReference>
<dbReference type="AlphaFoldDB" id="A0A562WRD4"/>
<sequence length="116" mass="12668">MEDRNNNVAVVGALMLVAGGIIGAGVALLYAPQSGRKTRRDIARYTNKVKRRAGDVIDDFSGSVHDMVESVGEKAEEILDKGKDLAYDAKRELLNVIEDGQQKLEKQKSRLAKLIG</sequence>
<feature type="transmembrane region" description="Helical" evidence="1">
    <location>
        <begin position="6"/>
        <end position="30"/>
    </location>
</feature>
<dbReference type="RefSeq" id="WP_145018334.1">
    <property type="nucleotide sequence ID" value="NZ_VLLN01000003.1"/>
</dbReference>
<proteinExistence type="predicted"/>
<keyword evidence="1" id="KW-1133">Transmembrane helix</keyword>
<dbReference type="InterPro" id="IPR052928">
    <property type="entry name" value="Desiccation-related_membrane"/>
</dbReference>
<dbReference type="EMBL" id="VLLN01000003">
    <property type="protein sequence ID" value="TWJ32762.1"/>
    <property type="molecule type" value="Genomic_DNA"/>
</dbReference>
<evidence type="ECO:0000313" key="3">
    <source>
        <dbReference type="Proteomes" id="UP000319449"/>
    </source>
</evidence>
<protein>
    <submittedName>
        <fullName evidence="2">Gas vesicle protein</fullName>
    </submittedName>
</protein>
<dbReference type="OrthoDB" id="5398321at2"/>
<evidence type="ECO:0000313" key="2">
    <source>
        <dbReference type="EMBL" id="TWJ32762.1"/>
    </source>
</evidence>
<accession>A0A562WRD4</accession>
<dbReference type="Pfam" id="PF12732">
    <property type="entry name" value="YtxH"/>
    <property type="match status" value="1"/>
</dbReference>
<reference evidence="2 3" key="1">
    <citation type="submission" date="2019-07" db="EMBL/GenBank/DDBJ databases">
        <title>Genomic Encyclopedia of Archaeal and Bacterial Type Strains, Phase II (KMG-II): from individual species to whole genera.</title>
        <authorList>
            <person name="Goeker M."/>
        </authorList>
    </citation>
    <scope>NUCLEOTIDE SEQUENCE [LARGE SCALE GENOMIC DNA]</scope>
    <source>
        <strain evidence="2 3">ATCC BAA-1139</strain>
    </source>
</reference>
<comment type="caution">
    <text evidence="2">The sequence shown here is derived from an EMBL/GenBank/DDBJ whole genome shotgun (WGS) entry which is preliminary data.</text>
</comment>
<gene>
    <name evidence="2" type="ORF">JN12_00739</name>
</gene>
<dbReference type="PANTHER" id="PTHR35792:SF2">
    <property type="entry name" value="GENERAL STRESS PROTEIN"/>
    <property type="match status" value="1"/>
</dbReference>
<dbReference type="PANTHER" id="PTHR35792">
    <property type="entry name" value="GENERAL STRESS PROTEIN"/>
    <property type="match status" value="1"/>
</dbReference>
<keyword evidence="3" id="KW-1185">Reference proteome</keyword>
<organism evidence="2 3">
    <name type="scientific">Geobacter argillaceus</name>
    <dbReference type="NCBI Taxonomy" id="345631"/>
    <lineage>
        <taxon>Bacteria</taxon>
        <taxon>Pseudomonadati</taxon>
        <taxon>Thermodesulfobacteriota</taxon>
        <taxon>Desulfuromonadia</taxon>
        <taxon>Geobacterales</taxon>
        <taxon>Geobacteraceae</taxon>
        <taxon>Geobacter</taxon>
    </lineage>
</organism>
<name>A0A562WRD4_9BACT</name>
<dbReference type="InterPro" id="IPR024623">
    <property type="entry name" value="YtxH"/>
</dbReference>
<keyword evidence="1" id="KW-0472">Membrane</keyword>
<evidence type="ECO:0000256" key="1">
    <source>
        <dbReference type="SAM" id="Phobius"/>
    </source>
</evidence>